<sequence length="174" mass="19486">MGSGNQGDGGEIFPTAGIGVGDEFRVWGREREASPAPPRPIDTPKLIAGYNIGKVFRVSQKKTATSYVTRIPLKRIVDTYCSATSRSEHLAGSVKYNGFEVDGNVNELQLLMLKHYETQIADIEIIEKEDLDLEMMLRNQEFVPQKQYQTIQGSYQPSEQSMMMMQGSYVPSND</sequence>
<comment type="caution">
    <text evidence="1">The sequence shown here is derived from an EMBL/GenBank/DDBJ whole genome shotgun (WGS) entry which is preliminary data.</text>
</comment>
<dbReference type="EMBL" id="JASCZI010271934">
    <property type="protein sequence ID" value="MED6217907.1"/>
    <property type="molecule type" value="Genomic_DNA"/>
</dbReference>
<dbReference type="Proteomes" id="UP001341840">
    <property type="component" value="Unassembled WGS sequence"/>
</dbReference>
<keyword evidence="2" id="KW-1185">Reference proteome</keyword>
<evidence type="ECO:0000313" key="2">
    <source>
        <dbReference type="Proteomes" id="UP001341840"/>
    </source>
</evidence>
<gene>
    <name evidence="1" type="ORF">PIB30_022047</name>
</gene>
<organism evidence="1 2">
    <name type="scientific">Stylosanthes scabra</name>
    <dbReference type="NCBI Taxonomy" id="79078"/>
    <lineage>
        <taxon>Eukaryota</taxon>
        <taxon>Viridiplantae</taxon>
        <taxon>Streptophyta</taxon>
        <taxon>Embryophyta</taxon>
        <taxon>Tracheophyta</taxon>
        <taxon>Spermatophyta</taxon>
        <taxon>Magnoliopsida</taxon>
        <taxon>eudicotyledons</taxon>
        <taxon>Gunneridae</taxon>
        <taxon>Pentapetalae</taxon>
        <taxon>rosids</taxon>
        <taxon>fabids</taxon>
        <taxon>Fabales</taxon>
        <taxon>Fabaceae</taxon>
        <taxon>Papilionoideae</taxon>
        <taxon>50 kb inversion clade</taxon>
        <taxon>dalbergioids sensu lato</taxon>
        <taxon>Dalbergieae</taxon>
        <taxon>Pterocarpus clade</taxon>
        <taxon>Stylosanthes</taxon>
    </lineage>
</organism>
<proteinExistence type="predicted"/>
<protein>
    <submittedName>
        <fullName evidence="1">Uncharacterized protein</fullName>
    </submittedName>
</protein>
<accession>A0ABU6Z5M4</accession>
<evidence type="ECO:0000313" key="1">
    <source>
        <dbReference type="EMBL" id="MED6217907.1"/>
    </source>
</evidence>
<name>A0ABU6Z5M4_9FABA</name>
<reference evidence="1 2" key="1">
    <citation type="journal article" date="2023" name="Plants (Basel)">
        <title>Bridging the Gap: Combining Genomics and Transcriptomics Approaches to Understand Stylosanthes scabra, an Orphan Legume from the Brazilian Caatinga.</title>
        <authorList>
            <person name="Ferreira-Neto J.R.C."/>
            <person name="da Silva M.D."/>
            <person name="Binneck E."/>
            <person name="de Melo N.F."/>
            <person name="da Silva R.H."/>
            <person name="de Melo A.L.T.M."/>
            <person name="Pandolfi V."/>
            <person name="Bustamante F.O."/>
            <person name="Brasileiro-Vidal A.C."/>
            <person name="Benko-Iseppon A.M."/>
        </authorList>
    </citation>
    <scope>NUCLEOTIDE SEQUENCE [LARGE SCALE GENOMIC DNA]</scope>
    <source>
        <tissue evidence="1">Leaves</tissue>
    </source>
</reference>